<feature type="compositionally biased region" description="Basic residues" evidence="1">
    <location>
        <begin position="130"/>
        <end position="152"/>
    </location>
</feature>
<feature type="region of interest" description="Disordered" evidence="1">
    <location>
        <begin position="120"/>
        <end position="271"/>
    </location>
</feature>
<keyword evidence="3" id="KW-1185">Reference proteome</keyword>
<dbReference type="EMBL" id="CADCXV010000687">
    <property type="protein sequence ID" value="CAB0032674.1"/>
    <property type="molecule type" value="Genomic_DNA"/>
</dbReference>
<feature type="compositionally biased region" description="Basic and acidic residues" evidence="1">
    <location>
        <begin position="193"/>
        <end position="202"/>
    </location>
</feature>
<gene>
    <name evidence="2" type="ORF">TBRA_LOCUS4602</name>
</gene>
<evidence type="ECO:0000313" key="3">
    <source>
        <dbReference type="Proteomes" id="UP000479190"/>
    </source>
</evidence>
<proteinExistence type="predicted"/>
<sequence>MFAILSRRAMQKVSPYAATSSYEVRLEPRAGRASVGDPRGGHQGQGLHLRLRRGHTARAWLQDGLLQLAPSHHGARALPHRRPAHQRARVRPALLARLRSAEPAARARARHAAVLQVPHGAHVSRVLQGQRRRGHPRGRHRRRARLHQHPRQHLLLGHHEPRHRSHVPARRHDRGHRLAEGRHLQAQLSGVHRGAEQQRRDAGTGGASPRAQVPAQRRAGPRVLSLAQGTGAGFGYSERGTEEQRLAGHSAGPGLVLEDSGRSGQTSSTIEHGTLEHGEQARREDQGLQQIHRATGARRAKANEPVVDEDRHGSGVLQVARTNSDPARQDAGFLRRRRSHGREHGLLRHLVPWHRRCLQVGFVLSSSDIRPESRRSGAQRRSRESQFSARQAAGALLEELGDVGRELGGEGERLRGAQLHQDGERGGRSSTRRRRRPMQTTSAGHGFSAFGRSAADRGRSRIHNDLDVLTRDYHTSVFDQWSMSNK</sequence>
<evidence type="ECO:0000313" key="2">
    <source>
        <dbReference type="EMBL" id="CAB0032674.1"/>
    </source>
</evidence>
<feature type="region of interest" description="Disordered" evidence="1">
    <location>
        <begin position="407"/>
        <end position="455"/>
    </location>
</feature>
<dbReference type="AlphaFoldDB" id="A0A6H5I7I7"/>
<dbReference type="Proteomes" id="UP000479190">
    <property type="component" value="Unassembled WGS sequence"/>
</dbReference>
<protein>
    <submittedName>
        <fullName evidence="2">Uncharacterized protein</fullName>
    </submittedName>
</protein>
<accession>A0A6H5I7I7</accession>
<reference evidence="2 3" key="1">
    <citation type="submission" date="2020-02" db="EMBL/GenBank/DDBJ databases">
        <authorList>
            <person name="Ferguson B K."/>
        </authorList>
    </citation>
    <scope>NUCLEOTIDE SEQUENCE [LARGE SCALE GENOMIC DNA]</scope>
</reference>
<name>A0A6H5I7I7_9HYME</name>
<feature type="compositionally biased region" description="Basic and acidic residues" evidence="1">
    <location>
        <begin position="407"/>
        <end position="427"/>
    </location>
</feature>
<feature type="region of interest" description="Disordered" evidence="1">
    <location>
        <begin position="368"/>
        <end position="390"/>
    </location>
</feature>
<feature type="compositionally biased region" description="Basic residues" evidence="1">
    <location>
        <begin position="160"/>
        <end position="175"/>
    </location>
</feature>
<evidence type="ECO:0000256" key="1">
    <source>
        <dbReference type="SAM" id="MobiDB-lite"/>
    </source>
</evidence>
<organism evidence="2 3">
    <name type="scientific">Trichogramma brassicae</name>
    <dbReference type="NCBI Taxonomy" id="86971"/>
    <lineage>
        <taxon>Eukaryota</taxon>
        <taxon>Metazoa</taxon>
        <taxon>Ecdysozoa</taxon>
        <taxon>Arthropoda</taxon>
        <taxon>Hexapoda</taxon>
        <taxon>Insecta</taxon>
        <taxon>Pterygota</taxon>
        <taxon>Neoptera</taxon>
        <taxon>Endopterygota</taxon>
        <taxon>Hymenoptera</taxon>
        <taxon>Apocrita</taxon>
        <taxon>Proctotrupomorpha</taxon>
        <taxon>Chalcidoidea</taxon>
        <taxon>Trichogrammatidae</taxon>
        <taxon>Trichogramma</taxon>
    </lineage>
</organism>
<feature type="compositionally biased region" description="Polar residues" evidence="1">
    <location>
        <begin position="262"/>
        <end position="271"/>
    </location>
</feature>